<reference evidence="2 3" key="1">
    <citation type="submission" date="2014-12" db="EMBL/GenBank/DDBJ databases">
        <title>Draft genome sequences of 29 type strains of Enterococci.</title>
        <authorList>
            <person name="Zhong Z."/>
            <person name="Sun Z."/>
            <person name="Liu W."/>
            <person name="Zhang W."/>
            <person name="Zhang H."/>
        </authorList>
    </citation>
    <scope>NUCLEOTIDE SEQUENCE [LARGE SCALE GENOMIC DNA]</scope>
    <source>
        <strain evidence="2 3">DSM 22801</strain>
    </source>
</reference>
<dbReference type="EMBL" id="JXLC01000007">
    <property type="protein sequence ID" value="OJG92180.1"/>
    <property type="molecule type" value="Genomic_DNA"/>
</dbReference>
<evidence type="ECO:0000313" key="3">
    <source>
        <dbReference type="Proteomes" id="UP000183039"/>
    </source>
</evidence>
<dbReference type="InterPro" id="IPR042267">
    <property type="entry name" value="VTC_sf"/>
</dbReference>
<evidence type="ECO:0000313" key="2">
    <source>
        <dbReference type="EMBL" id="OJG92180.1"/>
    </source>
</evidence>
<comment type="caution">
    <text evidence="2">The sequence shown here is derived from an EMBL/GenBank/DDBJ whole genome shotgun (WGS) entry which is preliminary data.</text>
</comment>
<dbReference type="Pfam" id="PF09359">
    <property type="entry name" value="VTC"/>
    <property type="match status" value="1"/>
</dbReference>
<evidence type="ECO:0000259" key="1">
    <source>
        <dbReference type="Pfam" id="PF09359"/>
    </source>
</evidence>
<gene>
    <name evidence="2" type="ORF">RV15_GL003282</name>
</gene>
<proteinExistence type="predicted"/>
<name>A0AA91GI68_9ENTE</name>
<dbReference type="AlphaFoldDB" id="A0AA91GI68"/>
<dbReference type="Gene3D" id="3.20.100.30">
    <property type="entry name" value="VTC, catalytic tunnel domain"/>
    <property type="match status" value="1"/>
</dbReference>
<feature type="domain" description="VTC" evidence="1">
    <location>
        <begin position="18"/>
        <end position="238"/>
    </location>
</feature>
<dbReference type="InterPro" id="IPR018966">
    <property type="entry name" value="VTC_domain"/>
</dbReference>
<sequence length="251" mass="30241">MSLVKGGDKMVKLKNSFQRKEKKYPLTKEKYYLLREKLQPFMREDEYGLHTIISVYFDTEDYEMIRHSIAKPMYKEKFRIRSYGIPNENSTVFLEIKKKVSGVVYKRRVALPYQSGKEYLQHPHSFKFEQTKDQQIKQEIDWLIARKRLEPKVMIAYDRRALFDSENEDFRITFDFNIRYRKEQLSQVLDDKGERVASEIDVLMEVKALGAYPLWFSELLAELEIYPTSFSKYAQTYQRYLYCKEDFLNVV</sequence>
<dbReference type="GO" id="GO:0006799">
    <property type="term" value="P:polyphosphate biosynthetic process"/>
    <property type="evidence" value="ECO:0007669"/>
    <property type="project" value="UniProtKB-ARBA"/>
</dbReference>
<dbReference type="CDD" id="cd07750">
    <property type="entry name" value="PolyPPase_VTC_like"/>
    <property type="match status" value="1"/>
</dbReference>
<dbReference type="Proteomes" id="UP000183039">
    <property type="component" value="Unassembled WGS sequence"/>
</dbReference>
<organism evidence="2 3">
    <name type="scientific">Enterococcus silesiacus</name>
    <dbReference type="NCBI Taxonomy" id="332949"/>
    <lineage>
        <taxon>Bacteria</taxon>
        <taxon>Bacillati</taxon>
        <taxon>Bacillota</taxon>
        <taxon>Bacilli</taxon>
        <taxon>Lactobacillales</taxon>
        <taxon>Enterococcaceae</taxon>
        <taxon>Enterococcus</taxon>
    </lineage>
</organism>
<accession>A0AA91GI68</accession>
<protein>
    <recommendedName>
        <fullName evidence="1">VTC domain-containing protein</fullName>
    </recommendedName>
</protein>